<dbReference type="Proteomes" id="UP000280791">
    <property type="component" value="Unassembled WGS sequence"/>
</dbReference>
<comment type="caution">
    <text evidence="1">The sequence shown here is derived from an EMBL/GenBank/DDBJ whole genome shotgun (WGS) entry which is preliminary data.</text>
</comment>
<dbReference type="RefSeq" id="WP_158290813.1">
    <property type="nucleotide sequence ID" value="NZ_QBEW01000043.1"/>
</dbReference>
<proteinExistence type="predicted"/>
<dbReference type="AlphaFoldDB" id="A0A497YI19"/>
<keyword evidence="2" id="KW-1185">Reference proteome</keyword>
<sequence>MEPVSLMAWETVEFPWGVAVRHRKGVWETLLFPDGQEMDVRKMNVILHDNGIEFVEGE</sequence>
<accession>A0A497YI19</accession>
<evidence type="ECO:0000313" key="2">
    <source>
        <dbReference type="Proteomes" id="UP000280791"/>
    </source>
</evidence>
<evidence type="ECO:0000313" key="1">
    <source>
        <dbReference type="EMBL" id="RLJ90129.1"/>
    </source>
</evidence>
<name>A0A497YI19_9BACL</name>
<organism evidence="1 2">
    <name type="scientific">Planococcus citreus</name>
    <dbReference type="NCBI Taxonomy" id="1373"/>
    <lineage>
        <taxon>Bacteria</taxon>
        <taxon>Bacillati</taxon>
        <taxon>Bacillota</taxon>
        <taxon>Bacilli</taxon>
        <taxon>Bacillales</taxon>
        <taxon>Caryophanaceae</taxon>
        <taxon>Planococcus</taxon>
    </lineage>
</organism>
<dbReference type="EMBL" id="RCCP01000001">
    <property type="protein sequence ID" value="RLJ90129.1"/>
    <property type="molecule type" value="Genomic_DNA"/>
</dbReference>
<gene>
    <name evidence="1" type="ORF">DFR62_0271</name>
</gene>
<protein>
    <submittedName>
        <fullName evidence="1">Uncharacterized protein</fullName>
    </submittedName>
</protein>
<reference evidence="1 2" key="1">
    <citation type="submission" date="2018-10" db="EMBL/GenBank/DDBJ databases">
        <title>Genomic Encyclopedia of Type Strains, Phase IV (KMG-IV): sequencing the most valuable type-strain genomes for metagenomic binning, comparative biology and taxonomic classification.</title>
        <authorList>
            <person name="Goeker M."/>
        </authorList>
    </citation>
    <scope>NUCLEOTIDE SEQUENCE [LARGE SCALE GENOMIC DNA]</scope>
    <source>
        <strain evidence="1 2">DSM 20549</strain>
    </source>
</reference>